<dbReference type="GO" id="GO:0000467">
    <property type="term" value="P:exonucleolytic trimming to generate mature 3'-end of 5.8S rRNA from tricistronic rRNA transcript (SSU-rRNA, 5.8S rRNA, LSU-rRNA)"/>
    <property type="evidence" value="ECO:0007669"/>
    <property type="project" value="TreeGrafter"/>
</dbReference>
<reference evidence="13" key="1">
    <citation type="submission" date="2020-07" db="EMBL/GenBank/DDBJ databases">
        <title>Ethylene signaling mediates host invasion by parasitic plants.</title>
        <authorList>
            <person name="Yoshida S."/>
        </authorList>
    </citation>
    <scope>NUCLEOTIDE SEQUENCE</scope>
    <source>
        <strain evidence="13">Okayama</strain>
    </source>
</reference>
<evidence type="ECO:0000256" key="1">
    <source>
        <dbReference type="ARBA" id="ARBA00004496"/>
    </source>
</evidence>
<dbReference type="SUPFAM" id="SSF50249">
    <property type="entry name" value="Nucleic acid-binding proteins"/>
    <property type="match status" value="1"/>
</dbReference>
<dbReference type="Pfam" id="PF18311">
    <property type="entry name" value="Rrp40_N"/>
    <property type="match status" value="1"/>
</dbReference>
<comment type="subcellular location">
    <subcellularLocation>
        <location evidence="1">Cytoplasm</location>
    </subcellularLocation>
    <subcellularLocation>
        <location evidence="2">Nucleus</location>
        <location evidence="2">Nucleolus</location>
    </subcellularLocation>
</comment>
<evidence type="ECO:0000256" key="10">
    <source>
        <dbReference type="SAM" id="MobiDB-lite"/>
    </source>
</evidence>
<dbReference type="FunFam" id="2.40.50.100:FF:000054">
    <property type="entry name" value="Exosome complex exonuclease RRP40"/>
    <property type="match status" value="1"/>
</dbReference>
<proteinExistence type="inferred from homology"/>
<dbReference type="Proteomes" id="UP000653305">
    <property type="component" value="Unassembled WGS sequence"/>
</dbReference>
<evidence type="ECO:0000313" key="13">
    <source>
        <dbReference type="EMBL" id="GFP92342.1"/>
    </source>
</evidence>
<evidence type="ECO:0000256" key="3">
    <source>
        <dbReference type="ARBA" id="ARBA00007841"/>
    </source>
</evidence>
<dbReference type="OrthoDB" id="340500at2759"/>
<keyword evidence="14" id="KW-1185">Reference proteome</keyword>
<dbReference type="InterPro" id="IPR041054">
    <property type="entry name" value="Rrp40_N_euk"/>
</dbReference>
<sequence>MKQLDSLAEWSKAPDLGSGPKGRGNMESKPSFAPSSFIDQQVFPGDVVLDLSKMTNQTIKLGGGLRQDGDMISVMKAGKLRFSKPNKYWIESSHKRYVPCAGDNVLGIVVDARADNFIVDIKGPTLAFLPVLAFEGGTRRNIPKFEIGTLLYVRVVQANTGINPELSCMDATGKAAEYGPLKDGFMFESSTGLSRTLLSSPTCPVLETLGKKIAFEIAVGLNGRVWVNATSPSIIVLVANTIMKTESLSPVQQKIKVESLLQRLK</sequence>
<dbReference type="PANTHER" id="PTHR21321:SF1">
    <property type="entry name" value="EXOSOME COMPLEX COMPONENT RRP40"/>
    <property type="match status" value="1"/>
</dbReference>
<dbReference type="GO" id="GO:0071038">
    <property type="term" value="P:TRAMP-dependent tRNA surveillance pathway"/>
    <property type="evidence" value="ECO:0007669"/>
    <property type="project" value="TreeGrafter"/>
</dbReference>
<dbReference type="GO" id="GO:0003723">
    <property type="term" value="F:RNA binding"/>
    <property type="evidence" value="ECO:0007669"/>
    <property type="project" value="UniProtKB-KW"/>
</dbReference>
<keyword evidence="4" id="KW-0963">Cytoplasm</keyword>
<evidence type="ECO:0000256" key="4">
    <source>
        <dbReference type="ARBA" id="ARBA00022490"/>
    </source>
</evidence>
<evidence type="ECO:0000313" key="14">
    <source>
        <dbReference type="Proteomes" id="UP000653305"/>
    </source>
</evidence>
<dbReference type="GO" id="GO:0071051">
    <property type="term" value="P:poly(A)-dependent snoRNA 3'-end processing"/>
    <property type="evidence" value="ECO:0007669"/>
    <property type="project" value="TreeGrafter"/>
</dbReference>
<dbReference type="SUPFAM" id="SSF110324">
    <property type="entry name" value="Ribosomal L27 protein-like"/>
    <property type="match status" value="1"/>
</dbReference>
<dbReference type="Pfam" id="PF15985">
    <property type="entry name" value="KH_6"/>
    <property type="match status" value="1"/>
</dbReference>
<dbReference type="InterPro" id="IPR036612">
    <property type="entry name" value="KH_dom_type_1_sf"/>
</dbReference>
<gene>
    <name evidence="13" type="ORF">PHJA_001378300</name>
</gene>
<dbReference type="FunFam" id="2.40.50.140:FF:000127">
    <property type="entry name" value="Exosome complex component RRP40"/>
    <property type="match status" value="1"/>
</dbReference>
<dbReference type="FunFam" id="3.30.1370.10:FF:000038">
    <property type="entry name" value="exosome complex component RRP40"/>
    <property type="match status" value="1"/>
</dbReference>
<keyword evidence="6" id="KW-0271">Exosome</keyword>
<feature type="domain" description="Exosome complex exonuclease Rrp40 N-terminal" evidence="12">
    <location>
        <begin position="59"/>
        <end position="96"/>
    </location>
</feature>
<dbReference type="CDD" id="cd05790">
    <property type="entry name" value="S1_Rrp40"/>
    <property type="match status" value="1"/>
</dbReference>
<evidence type="ECO:0000256" key="9">
    <source>
        <dbReference type="ARBA" id="ARBA00030615"/>
    </source>
</evidence>
<dbReference type="Gene3D" id="3.30.1370.10">
    <property type="entry name" value="K Homology domain, type 1"/>
    <property type="match status" value="1"/>
</dbReference>
<name>A0A830C2C7_9LAMI</name>
<dbReference type="GO" id="GO:0071034">
    <property type="term" value="P:CUT catabolic process"/>
    <property type="evidence" value="ECO:0007669"/>
    <property type="project" value="TreeGrafter"/>
</dbReference>
<dbReference type="InterPro" id="IPR012340">
    <property type="entry name" value="NA-bd_OB-fold"/>
</dbReference>
<dbReference type="EMBL" id="BMAC01000277">
    <property type="protein sequence ID" value="GFP92342.1"/>
    <property type="molecule type" value="Genomic_DNA"/>
</dbReference>
<feature type="domain" description="K Homology" evidence="11">
    <location>
        <begin position="184"/>
        <end position="232"/>
    </location>
</feature>
<keyword evidence="7" id="KW-0694">RNA-binding</keyword>
<dbReference type="InterPro" id="IPR026699">
    <property type="entry name" value="Exosome_RNA_bind1/RRP40/RRP4"/>
</dbReference>
<dbReference type="GO" id="GO:0034475">
    <property type="term" value="P:U4 snRNA 3'-end processing"/>
    <property type="evidence" value="ECO:0007669"/>
    <property type="project" value="TreeGrafter"/>
</dbReference>
<dbReference type="GO" id="GO:0000177">
    <property type="term" value="C:cytoplasmic exosome (RNase complex)"/>
    <property type="evidence" value="ECO:0007669"/>
    <property type="project" value="TreeGrafter"/>
</dbReference>
<dbReference type="InterPro" id="IPR049469">
    <property type="entry name" value="RRP40_KH-I"/>
</dbReference>
<dbReference type="GO" id="GO:0005730">
    <property type="term" value="C:nucleolus"/>
    <property type="evidence" value="ECO:0007669"/>
    <property type="project" value="UniProtKB-SubCell"/>
</dbReference>
<comment type="caution">
    <text evidence="13">The sequence shown here is derived from an EMBL/GenBank/DDBJ whole genome shotgun (WGS) entry which is preliminary data.</text>
</comment>
<comment type="similarity">
    <text evidence="3">Belongs to the RRP40 family.</text>
</comment>
<organism evidence="13 14">
    <name type="scientific">Phtheirospermum japonicum</name>
    <dbReference type="NCBI Taxonomy" id="374723"/>
    <lineage>
        <taxon>Eukaryota</taxon>
        <taxon>Viridiplantae</taxon>
        <taxon>Streptophyta</taxon>
        <taxon>Embryophyta</taxon>
        <taxon>Tracheophyta</taxon>
        <taxon>Spermatophyta</taxon>
        <taxon>Magnoliopsida</taxon>
        <taxon>eudicotyledons</taxon>
        <taxon>Gunneridae</taxon>
        <taxon>Pentapetalae</taxon>
        <taxon>asterids</taxon>
        <taxon>lamiids</taxon>
        <taxon>Lamiales</taxon>
        <taxon>Orobanchaceae</taxon>
        <taxon>Orobanchaceae incertae sedis</taxon>
        <taxon>Phtheirospermum</taxon>
    </lineage>
</organism>
<dbReference type="InterPro" id="IPR004088">
    <property type="entry name" value="KH_dom_type_1"/>
</dbReference>
<evidence type="ECO:0000256" key="7">
    <source>
        <dbReference type="ARBA" id="ARBA00022884"/>
    </source>
</evidence>
<dbReference type="CDD" id="cd22526">
    <property type="entry name" value="KH-I_Rrp40"/>
    <property type="match status" value="1"/>
</dbReference>
<evidence type="ECO:0000256" key="5">
    <source>
        <dbReference type="ARBA" id="ARBA00022552"/>
    </source>
</evidence>
<dbReference type="Gene3D" id="2.40.50.100">
    <property type="match status" value="1"/>
</dbReference>
<dbReference type="PANTHER" id="PTHR21321">
    <property type="entry name" value="PNAS-3 RELATED"/>
    <property type="match status" value="1"/>
</dbReference>
<dbReference type="InterPro" id="IPR037319">
    <property type="entry name" value="Rrp40_S1"/>
</dbReference>
<dbReference type="Gene3D" id="2.40.50.140">
    <property type="entry name" value="Nucleic acid-binding proteins"/>
    <property type="match status" value="1"/>
</dbReference>
<evidence type="ECO:0000256" key="6">
    <source>
        <dbReference type="ARBA" id="ARBA00022835"/>
    </source>
</evidence>
<dbReference type="GO" id="GO:0000176">
    <property type="term" value="C:nuclear exosome (RNase complex)"/>
    <property type="evidence" value="ECO:0007669"/>
    <property type="project" value="TreeGrafter"/>
</dbReference>
<keyword evidence="8" id="KW-0539">Nucleus</keyword>
<dbReference type="GO" id="GO:0071035">
    <property type="term" value="P:nuclear polyadenylation-dependent rRNA catabolic process"/>
    <property type="evidence" value="ECO:0007669"/>
    <property type="project" value="TreeGrafter"/>
</dbReference>
<evidence type="ECO:0000259" key="12">
    <source>
        <dbReference type="Pfam" id="PF18311"/>
    </source>
</evidence>
<evidence type="ECO:0000256" key="8">
    <source>
        <dbReference type="ARBA" id="ARBA00023242"/>
    </source>
</evidence>
<protein>
    <recommendedName>
        <fullName evidence="9">Ribosomal RNA-processing protein 40</fullName>
    </recommendedName>
</protein>
<dbReference type="AlphaFoldDB" id="A0A830C2C7"/>
<dbReference type="SUPFAM" id="SSF54791">
    <property type="entry name" value="Eukaryotic type KH-domain (KH-domain type I)"/>
    <property type="match status" value="1"/>
</dbReference>
<evidence type="ECO:0000259" key="11">
    <source>
        <dbReference type="Pfam" id="PF15985"/>
    </source>
</evidence>
<evidence type="ECO:0000256" key="2">
    <source>
        <dbReference type="ARBA" id="ARBA00004604"/>
    </source>
</evidence>
<keyword evidence="5" id="KW-0698">rRNA processing</keyword>
<feature type="region of interest" description="Disordered" evidence="10">
    <location>
        <begin position="1"/>
        <end position="30"/>
    </location>
</feature>
<dbReference type="Pfam" id="PF21262">
    <property type="entry name" value="RRP40_S1"/>
    <property type="match status" value="1"/>
</dbReference>
<accession>A0A830C2C7</accession>